<reference evidence="3 4" key="1">
    <citation type="submission" date="2023-04" db="EMBL/GenBank/DDBJ databases">
        <title>Genome Sequence of Selenomonas sputigena ATCC 33150.</title>
        <authorList>
            <person name="Miller D.P."/>
            <person name="Anvari S."/>
            <person name="Polson S.W."/>
            <person name="Macdonald M."/>
            <person name="Mcdowell J.V."/>
        </authorList>
    </citation>
    <scope>NUCLEOTIDE SEQUENCE [LARGE SCALE GENOMIC DNA]</scope>
    <source>
        <strain evidence="3 4">ATCC 33150</strain>
    </source>
</reference>
<name>A0ABV3X820_9FIRM</name>
<dbReference type="RefSeq" id="WP_368848073.1">
    <property type="nucleotide sequence ID" value="NZ_CP194411.1"/>
</dbReference>
<dbReference type="InterPro" id="IPR001279">
    <property type="entry name" value="Metallo-B-lactamas"/>
</dbReference>
<keyword evidence="4" id="KW-1185">Reference proteome</keyword>
<dbReference type="Gene3D" id="3.60.15.10">
    <property type="entry name" value="Ribonuclease Z/Hydroxyacylglutathione hydrolase-like"/>
    <property type="match status" value="1"/>
</dbReference>
<feature type="compositionally biased region" description="Pro residues" evidence="1">
    <location>
        <begin position="276"/>
        <end position="285"/>
    </location>
</feature>
<evidence type="ECO:0000313" key="3">
    <source>
        <dbReference type="EMBL" id="MEX5286346.1"/>
    </source>
</evidence>
<feature type="region of interest" description="Disordered" evidence="1">
    <location>
        <begin position="266"/>
        <end position="285"/>
    </location>
</feature>
<gene>
    <name evidence="3" type="ORF">QCO44_12075</name>
</gene>
<organism evidence="3 4">
    <name type="scientific">Selenomonas sputigena</name>
    <dbReference type="NCBI Taxonomy" id="69823"/>
    <lineage>
        <taxon>Bacteria</taxon>
        <taxon>Bacillati</taxon>
        <taxon>Bacillota</taxon>
        <taxon>Negativicutes</taxon>
        <taxon>Selenomonadales</taxon>
        <taxon>Selenomonadaceae</taxon>
        <taxon>Selenomonas</taxon>
    </lineage>
</organism>
<dbReference type="Pfam" id="PF12706">
    <property type="entry name" value="Lactamase_B_2"/>
    <property type="match status" value="1"/>
</dbReference>
<evidence type="ECO:0000259" key="2">
    <source>
        <dbReference type="SMART" id="SM00849"/>
    </source>
</evidence>
<dbReference type="Proteomes" id="UP001559623">
    <property type="component" value="Unassembled WGS sequence"/>
</dbReference>
<proteinExistence type="predicted"/>
<dbReference type="EMBL" id="JARVLH010000011">
    <property type="protein sequence ID" value="MEX5286346.1"/>
    <property type="molecule type" value="Genomic_DNA"/>
</dbReference>
<protein>
    <submittedName>
        <fullName evidence="3">MBL fold metallo-hydrolase</fullName>
    </submittedName>
</protein>
<dbReference type="InterPro" id="IPR052533">
    <property type="entry name" value="WalJ/YycJ-like"/>
</dbReference>
<accession>A0ABV3X820</accession>
<dbReference type="SUPFAM" id="SSF56281">
    <property type="entry name" value="Metallo-hydrolase/oxidoreductase"/>
    <property type="match status" value="1"/>
</dbReference>
<dbReference type="InterPro" id="IPR036866">
    <property type="entry name" value="RibonucZ/Hydroxyglut_hydro"/>
</dbReference>
<dbReference type="PANTHER" id="PTHR47619:SF1">
    <property type="entry name" value="EXODEOXYRIBONUCLEASE WALJ"/>
    <property type="match status" value="1"/>
</dbReference>
<feature type="domain" description="Metallo-beta-lactamase" evidence="2">
    <location>
        <begin position="24"/>
        <end position="200"/>
    </location>
</feature>
<evidence type="ECO:0000256" key="1">
    <source>
        <dbReference type="SAM" id="MobiDB-lite"/>
    </source>
</evidence>
<comment type="caution">
    <text evidence="3">The sequence shown here is derived from an EMBL/GenBank/DDBJ whole genome shotgun (WGS) entry which is preliminary data.</text>
</comment>
<sequence>MTKTAAAADCAKGGRISLLASGSKGNAAYIELDGKRLLIDAGISARRITQSLKAFDVTPSSLDGIFITHEHSDHIKGLTTLLKQYRLPLFARPATLAAIRETIEAPDDCFFPMEDEIRLGDVTIRSFRTLHDAAAPVGYTVCGSEKCSVATDLGFLTDDVLHAIEGSDLLVLEANHDREMLQKGSYPRRLKQRILSNRGHLSNSAAAWALVRLKKRPRAVFLAHLSQENNRPDLALRTVQAILQNQGIEQENLMLGAQDMPMSFGFGSLEEDTPDRPPAPLFPEG</sequence>
<evidence type="ECO:0000313" key="4">
    <source>
        <dbReference type="Proteomes" id="UP001559623"/>
    </source>
</evidence>
<dbReference type="PANTHER" id="PTHR47619">
    <property type="entry name" value="METALLO-HYDROLASE YYCJ-RELATED"/>
    <property type="match status" value="1"/>
</dbReference>
<dbReference type="SMART" id="SM00849">
    <property type="entry name" value="Lactamase_B"/>
    <property type="match status" value="1"/>
</dbReference>